<dbReference type="PROSITE" id="PS00107">
    <property type="entry name" value="PROTEIN_KINASE_ATP"/>
    <property type="match status" value="1"/>
</dbReference>
<sequence>MRLSRYERHEKLGEGSYGVVYRATEKQTGRIIALKILKLDNLEEDGVPSTLLREISILKSIKHINIIELIEAQTSTLPIFLAFEYIERDLRSLCMKTREFKPQSIKSFAFQIISAVFYLHSHRIIHRDIKPDNILISKEGILKLCDFGMARYFTIPMRPYTPHVVTLWYKAPELILGGFYELSIDIWSVGCILYELITSYPLFPGDGQLDQMMHILKILGTPTEEEYPGFKEKFFSKMSVELPQLEASDLAAMMNGADPLLIDLVKRMLRFDPMKRISAKEALQHPYFDEISCEMRLACVGDDSCFKQK</sequence>
<dbReference type="InterPro" id="IPR017441">
    <property type="entry name" value="Protein_kinase_ATP_BS"/>
</dbReference>
<dbReference type="PANTHER" id="PTHR24056:SF254">
    <property type="entry name" value="CYCLIN-DEPENDENT KINASE 2"/>
    <property type="match status" value="1"/>
</dbReference>
<dbReference type="SUPFAM" id="SSF56112">
    <property type="entry name" value="Protein kinase-like (PK-like)"/>
    <property type="match status" value="1"/>
</dbReference>
<keyword evidence="4" id="KW-0808">Transferase</keyword>
<comment type="caution">
    <text evidence="13">The sequence shown here is derived from an EMBL/GenBank/DDBJ whole genome shotgun (WGS) entry which is preliminary data.</text>
</comment>
<evidence type="ECO:0000256" key="2">
    <source>
        <dbReference type="ARBA" id="ARBA00012425"/>
    </source>
</evidence>
<evidence type="ECO:0000256" key="5">
    <source>
        <dbReference type="ARBA" id="ARBA00022741"/>
    </source>
</evidence>
<evidence type="ECO:0000256" key="7">
    <source>
        <dbReference type="ARBA" id="ARBA00022840"/>
    </source>
</evidence>
<dbReference type="SMART" id="SM00220">
    <property type="entry name" value="S_TKc"/>
    <property type="match status" value="1"/>
</dbReference>
<accession>A0ABR2JVW5</accession>
<dbReference type="Proteomes" id="UP001470230">
    <property type="component" value="Unassembled WGS sequence"/>
</dbReference>
<keyword evidence="7 10" id="KW-0067">ATP-binding</keyword>
<dbReference type="InterPro" id="IPR050108">
    <property type="entry name" value="CDK"/>
</dbReference>
<protein>
    <recommendedName>
        <fullName evidence="2">cyclin-dependent kinase</fullName>
        <ecNumber evidence="2">2.7.11.22</ecNumber>
    </recommendedName>
</protein>
<reference evidence="13 14" key="1">
    <citation type="submission" date="2024-04" db="EMBL/GenBank/DDBJ databases">
        <title>Tritrichomonas musculus Genome.</title>
        <authorList>
            <person name="Alves-Ferreira E."/>
            <person name="Grigg M."/>
            <person name="Lorenzi H."/>
            <person name="Galac M."/>
        </authorList>
    </citation>
    <scope>NUCLEOTIDE SEQUENCE [LARGE SCALE GENOMIC DNA]</scope>
    <source>
        <strain evidence="13 14">EAF2021</strain>
    </source>
</reference>
<dbReference type="Gene3D" id="3.30.200.20">
    <property type="entry name" value="Phosphorylase Kinase, domain 1"/>
    <property type="match status" value="1"/>
</dbReference>
<dbReference type="Pfam" id="PF00069">
    <property type="entry name" value="Pkinase"/>
    <property type="match status" value="1"/>
</dbReference>
<comment type="similarity">
    <text evidence="1">Belongs to the protein kinase superfamily. CMGC Ser/Thr protein kinase family. CDC2/CDKX subfamily.</text>
</comment>
<evidence type="ECO:0000313" key="14">
    <source>
        <dbReference type="Proteomes" id="UP001470230"/>
    </source>
</evidence>
<dbReference type="PANTHER" id="PTHR24056">
    <property type="entry name" value="CELL DIVISION PROTEIN KINASE"/>
    <property type="match status" value="1"/>
</dbReference>
<dbReference type="InterPro" id="IPR008271">
    <property type="entry name" value="Ser/Thr_kinase_AS"/>
</dbReference>
<dbReference type="CDD" id="cd07829">
    <property type="entry name" value="STKc_CDK_like"/>
    <property type="match status" value="1"/>
</dbReference>
<comment type="catalytic activity">
    <reaction evidence="8">
        <text>L-threonyl-[protein] + ATP = O-phospho-L-threonyl-[protein] + ADP + H(+)</text>
        <dbReference type="Rhea" id="RHEA:46608"/>
        <dbReference type="Rhea" id="RHEA-COMP:11060"/>
        <dbReference type="Rhea" id="RHEA-COMP:11605"/>
        <dbReference type="ChEBI" id="CHEBI:15378"/>
        <dbReference type="ChEBI" id="CHEBI:30013"/>
        <dbReference type="ChEBI" id="CHEBI:30616"/>
        <dbReference type="ChEBI" id="CHEBI:61977"/>
        <dbReference type="ChEBI" id="CHEBI:456216"/>
        <dbReference type="EC" id="2.7.11.22"/>
    </reaction>
</comment>
<evidence type="ECO:0000256" key="8">
    <source>
        <dbReference type="ARBA" id="ARBA00047811"/>
    </source>
</evidence>
<proteinExistence type="inferred from homology"/>
<dbReference type="PROSITE" id="PS00108">
    <property type="entry name" value="PROTEIN_KINASE_ST"/>
    <property type="match status" value="1"/>
</dbReference>
<keyword evidence="5 10" id="KW-0547">Nucleotide-binding</keyword>
<feature type="domain" description="Protein kinase" evidence="12">
    <location>
        <begin position="6"/>
        <end position="288"/>
    </location>
</feature>
<evidence type="ECO:0000259" key="12">
    <source>
        <dbReference type="PROSITE" id="PS50011"/>
    </source>
</evidence>
<evidence type="ECO:0000256" key="11">
    <source>
        <dbReference type="RuleBase" id="RU000304"/>
    </source>
</evidence>
<dbReference type="InterPro" id="IPR011009">
    <property type="entry name" value="Kinase-like_dom_sf"/>
</dbReference>
<evidence type="ECO:0000256" key="3">
    <source>
        <dbReference type="ARBA" id="ARBA00022527"/>
    </source>
</evidence>
<evidence type="ECO:0000256" key="9">
    <source>
        <dbReference type="ARBA" id="ARBA00048367"/>
    </source>
</evidence>
<dbReference type="EMBL" id="JAPFFF010000009">
    <property type="protein sequence ID" value="KAK8882005.1"/>
    <property type="molecule type" value="Genomic_DNA"/>
</dbReference>
<evidence type="ECO:0000313" key="13">
    <source>
        <dbReference type="EMBL" id="KAK8882005.1"/>
    </source>
</evidence>
<name>A0ABR2JVW5_9EUKA</name>
<keyword evidence="14" id="KW-1185">Reference proteome</keyword>
<dbReference type="PROSITE" id="PS50011">
    <property type="entry name" value="PROTEIN_KINASE_DOM"/>
    <property type="match status" value="1"/>
</dbReference>
<evidence type="ECO:0000256" key="10">
    <source>
        <dbReference type="PROSITE-ProRule" id="PRU10141"/>
    </source>
</evidence>
<dbReference type="EC" id="2.7.11.22" evidence="2"/>
<dbReference type="Gene3D" id="1.10.510.10">
    <property type="entry name" value="Transferase(Phosphotransferase) domain 1"/>
    <property type="match status" value="1"/>
</dbReference>
<keyword evidence="6" id="KW-0418">Kinase</keyword>
<evidence type="ECO:0000256" key="4">
    <source>
        <dbReference type="ARBA" id="ARBA00022679"/>
    </source>
</evidence>
<dbReference type="InterPro" id="IPR000719">
    <property type="entry name" value="Prot_kinase_dom"/>
</dbReference>
<gene>
    <name evidence="13" type="ORF">M9Y10_044644</name>
</gene>
<feature type="binding site" evidence="10">
    <location>
        <position position="35"/>
    </location>
    <ligand>
        <name>ATP</name>
        <dbReference type="ChEBI" id="CHEBI:30616"/>
    </ligand>
</feature>
<evidence type="ECO:0000256" key="1">
    <source>
        <dbReference type="ARBA" id="ARBA00006485"/>
    </source>
</evidence>
<comment type="catalytic activity">
    <reaction evidence="9">
        <text>L-seryl-[protein] + ATP = O-phospho-L-seryl-[protein] + ADP + H(+)</text>
        <dbReference type="Rhea" id="RHEA:17989"/>
        <dbReference type="Rhea" id="RHEA-COMP:9863"/>
        <dbReference type="Rhea" id="RHEA-COMP:11604"/>
        <dbReference type="ChEBI" id="CHEBI:15378"/>
        <dbReference type="ChEBI" id="CHEBI:29999"/>
        <dbReference type="ChEBI" id="CHEBI:30616"/>
        <dbReference type="ChEBI" id="CHEBI:83421"/>
        <dbReference type="ChEBI" id="CHEBI:456216"/>
        <dbReference type="EC" id="2.7.11.22"/>
    </reaction>
</comment>
<keyword evidence="3 11" id="KW-0723">Serine/threonine-protein kinase</keyword>
<organism evidence="13 14">
    <name type="scientific">Tritrichomonas musculus</name>
    <dbReference type="NCBI Taxonomy" id="1915356"/>
    <lineage>
        <taxon>Eukaryota</taxon>
        <taxon>Metamonada</taxon>
        <taxon>Parabasalia</taxon>
        <taxon>Tritrichomonadida</taxon>
        <taxon>Tritrichomonadidae</taxon>
        <taxon>Tritrichomonas</taxon>
    </lineage>
</organism>
<evidence type="ECO:0000256" key="6">
    <source>
        <dbReference type="ARBA" id="ARBA00022777"/>
    </source>
</evidence>